<keyword evidence="3 5" id="KW-0067">ATP-binding</keyword>
<keyword evidence="8" id="KW-1185">Reference proteome</keyword>
<keyword evidence="5" id="KW-0963">Cytoplasm</keyword>
<comment type="catalytic activity">
    <reaction evidence="5">
        <text>3'-dephospho-CoA + ATP = ADP + CoA + H(+)</text>
        <dbReference type="Rhea" id="RHEA:18245"/>
        <dbReference type="ChEBI" id="CHEBI:15378"/>
        <dbReference type="ChEBI" id="CHEBI:30616"/>
        <dbReference type="ChEBI" id="CHEBI:57287"/>
        <dbReference type="ChEBI" id="CHEBI:57328"/>
        <dbReference type="ChEBI" id="CHEBI:456216"/>
        <dbReference type="EC" id="2.7.1.24"/>
    </reaction>
</comment>
<gene>
    <name evidence="5" type="primary">coaE</name>
    <name evidence="7" type="ORF">EPI11_13165</name>
</gene>
<dbReference type="NCBIfam" id="TIGR00152">
    <property type="entry name" value="dephospho-CoA kinase"/>
    <property type="match status" value="1"/>
</dbReference>
<comment type="caution">
    <text evidence="7">The sequence shown here is derived from an EMBL/GenBank/DDBJ whole genome shotgun (WGS) entry which is preliminary data.</text>
</comment>
<feature type="binding site" evidence="5">
    <location>
        <begin position="12"/>
        <end position="17"/>
    </location>
    <ligand>
        <name>ATP</name>
        <dbReference type="ChEBI" id="CHEBI:30616"/>
    </ligand>
</feature>
<dbReference type="AlphaFoldDB" id="A0A444H6T0"/>
<dbReference type="PROSITE" id="PS51219">
    <property type="entry name" value="DPCK"/>
    <property type="match status" value="1"/>
</dbReference>
<comment type="pathway">
    <text evidence="5">Cofactor biosynthesis; coenzyme A biosynthesis; CoA from (R)-pantothenate: step 5/5.</text>
</comment>
<comment type="subcellular location">
    <subcellularLocation>
        <location evidence="5">Cytoplasm</location>
    </subcellularLocation>
</comment>
<dbReference type="CDD" id="cd02022">
    <property type="entry name" value="DPCK"/>
    <property type="match status" value="1"/>
</dbReference>
<dbReference type="HAMAP" id="MF_00376">
    <property type="entry name" value="Dephospho_CoA_kinase"/>
    <property type="match status" value="1"/>
</dbReference>
<evidence type="ECO:0000256" key="3">
    <source>
        <dbReference type="ARBA" id="ARBA00022840"/>
    </source>
</evidence>
<dbReference type="Gene3D" id="3.40.50.300">
    <property type="entry name" value="P-loop containing nucleotide triphosphate hydrolases"/>
    <property type="match status" value="1"/>
</dbReference>
<keyword evidence="4 5" id="KW-0173">Coenzyme A biosynthesis</keyword>
<keyword evidence="5 7" id="KW-0418">Kinase</keyword>
<dbReference type="Pfam" id="PF01121">
    <property type="entry name" value="CoaE"/>
    <property type="match status" value="1"/>
</dbReference>
<protein>
    <recommendedName>
        <fullName evidence="5 6">Dephospho-CoA kinase</fullName>
        <ecNumber evidence="5 6">2.7.1.24</ecNumber>
    </recommendedName>
    <alternativeName>
        <fullName evidence="5">Dephosphocoenzyme A kinase</fullName>
    </alternativeName>
</protein>
<accession>A0A444H6T0</accession>
<dbReference type="EC" id="2.7.1.24" evidence="5 6"/>
<name>A0A444H6T0_9FLAO</name>
<organism evidence="7 8">
    <name type="scientific">Flavobacterium cerinum</name>
    <dbReference type="NCBI Taxonomy" id="2502784"/>
    <lineage>
        <taxon>Bacteria</taxon>
        <taxon>Pseudomonadati</taxon>
        <taxon>Bacteroidota</taxon>
        <taxon>Flavobacteriia</taxon>
        <taxon>Flavobacteriales</taxon>
        <taxon>Flavobacteriaceae</taxon>
        <taxon>Flavobacterium</taxon>
    </lineage>
</organism>
<dbReference type="OrthoDB" id="9812943at2"/>
<reference evidence="7 8" key="1">
    <citation type="submission" date="2019-01" db="EMBL/GenBank/DDBJ databases">
        <title>Flavobacterium sp. nov.,isolated from freshwater.</title>
        <authorList>
            <person name="Zhang R."/>
            <person name="Du Z.-J."/>
        </authorList>
    </citation>
    <scope>NUCLEOTIDE SEQUENCE [LARGE SCALE GENOMIC DNA]</scope>
    <source>
        <strain evidence="7 8">1E403</strain>
    </source>
</reference>
<dbReference type="PANTHER" id="PTHR10695">
    <property type="entry name" value="DEPHOSPHO-COA KINASE-RELATED"/>
    <property type="match status" value="1"/>
</dbReference>
<dbReference type="InterPro" id="IPR001977">
    <property type="entry name" value="Depp_CoAkinase"/>
</dbReference>
<dbReference type="PANTHER" id="PTHR10695:SF46">
    <property type="entry name" value="BIFUNCTIONAL COENZYME A SYNTHASE-RELATED"/>
    <property type="match status" value="1"/>
</dbReference>
<sequence>MTKIIGLTGGIGSGKTTIAQYFKSQGVPLYIADDEAKKILNTPNAVKDIVNAFGESVLTGGLPDRAKIAALVFNSPDKLQILNSIIHPKVLEHFKEWLEKQKDTKFIIKEAAILFESGSYKDCDKIILVTAPKEVRVDRVMQRDGVTREKVLERMNAQWEDEKKTKLSDYIINNIDLENAKKEALKILNTLKKILN</sequence>
<dbReference type="GO" id="GO:0004140">
    <property type="term" value="F:dephospho-CoA kinase activity"/>
    <property type="evidence" value="ECO:0007669"/>
    <property type="project" value="UniProtKB-UniRule"/>
</dbReference>
<evidence type="ECO:0000256" key="5">
    <source>
        <dbReference type="HAMAP-Rule" id="MF_00376"/>
    </source>
</evidence>
<evidence type="ECO:0000256" key="6">
    <source>
        <dbReference type="NCBIfam" id="TIGR00152"/>
    </source>
</evidence>
<keyword evidence="2 5" id="KW-0547">Nucleotide-binding</keyword>
<comment type="similarity">
    <text evidence="1 5">Belongs to the CoaE family.</text>
</comment>
<dbReference type="GO" id="GO:0005737">
    <property type="term" value="C:cytoplasm"/>
    <property type="evidence" value="ECO:0007669"/>
    <property type="project" value="UniProtKB-SubCell"/>
</dbReference>
<dbReference type="SUPFAM" id="SSF52540">
    <property type="entry name" value="P-loop containing nucleoside triphosphate hydrolases"/>
    <property type="match status" value="1"/>
</dbReference>
<evidence type="ECO:0000313" key="7">
    <source>
        <dbReference type="EMBL" id="RWW98940.1"/>
    </source>
</evidence>
<proteinExistence type="inferred from homology"/>
<dbReference type="EMBL" id="SBII01000009">
    <property type="protein sequence ID" value="RWW98940.1"/>
    <property type="molecule type" value="Genomic_DNA"/>
</dbReference>
<evidence type="ECO:0000256" key="2">
    <source>
        <dbReference type="ARBA" id="ARBA00022741"/>
    </source>
</evidence>
<dbReference type="GO" id="GO:0005524">
    <property type="term" value="F:ATP binding"/>
    <property type="evidence" value="ECO:0007669"/>
    <property type="project" value="UniProtKB-UniRule"/>
</dbReference>
<evidence type="ECO:0000256" key="1">
    <source>
        <dbReference type="ARBA" id="ARBA00009018"/>
    </source>
</evidence>
<dbReference type="Proteomes" id="UP000287527">
    <property type="component" value="Unassembled WGS sequence"/>
</dbReference>
<dbReference type="GO" id="GO:0015937">
    <property type="term" value="P:coenzyme A biosynthetic process"/>
    <property type="evidence" value="ECO:0007669"/>
    <property type="project" value="UniProtKB-UniRule"/>
</dbReference>
<dbReference type="InterPro" id="IPR027417">
    <property type="entry name" value="P-loop_NTPase"/>
</dbReference>
<keyword evidence="5 7" id="KW-0808">Transferase</keyword>
<comment type="function">
    <text evidence="5">Catalyzes the phosphorylation of the 3'-hydroxyl group of dephosphocoenzyme A to form coenzyme A.</text>
</comment>
<evidence type="ECO:0000313" key="8">
    <source>
        <dbReference type="Proteomes" id="UP000287527"/>
    </source>
</evidence>
<dbReference type="UniPathway" id="UPA00241">
    <property type="reaction ID" value="UER00356"/>
</dbReference>
<evidence type="ECO:0000256" key="4">
    <source>
        <dbReference type="ARBA" id="ARBA00022993"/>
    </source>
</evidence>